<dbReference type="Gene3D" id="3.40.50.300">
    <property type="entry name" value="P-loop containing nucleotide triphosphate hydrolases"/>
    <property type="match status" value="1"/>
</dbReference>
<dbReference type="PANTHER" id="PTHR47958">
    <property type="entry name" value="ATP-DEPENDENT RNA HELICASE DBP3"/>
    <property type="match status" value="1"/>
</dbReference>
<keyword evidence="2" id="KW-0347">Helicase</keyword>
<feature type="domain" description="Helicase ATP-binding" evidence="3">
    <location>
        <begin position="1"/>
        <end position="108"/>
    </location>
</feature>
<protein>
    <recommendedName>
        <fullName evidence="3">Helicase ATP-binding domain-containing protein</fullName>
    </recommendedName>
</protein>
<dbReference type="EMBL" id="QEAM01000052">
    <property type="protein sequence ID" value="TPX48458.1"/>
    <property type="molecule type" value="Genomic_DNA"/>
</dbReference>
<accession>A0A507DC99</accession>
<dbReference type="AlphaFoldDB" id="A0A507DC99"/>
<dbReference type="PROSITE" id="PS51192">
    <property type="entry name" value="HELICASE_ATP_BIND_1"/>
    <property type="match status" value="1"/>
</dbReference>
<dbReference type="InterPro" id="IPR014001">
    <property type="entry name" value="Helicase_ATP-bd"/>
</dbReference>
<organism evidence="4 5">
    <name type="scientific">Synchytrium endobioticum</name>
    <dbReference type="NCBI Taxonomy" id="286115"/>
    <lineage>
        <taxon>Eukaryota</taxon>
        <taxon>Fungi</taxon>
        <taxon>Fungi incertae sedis</taxon>
        <taxon>Chytridiomycota</taxon>
        <taxon>Chytridiomycota incertae sedis</taxon>
        <taxon>Chytridiomycetes</taxon>
        <taxon>Synchytriales</taxon>
        <taxon>Synchytriaceae</taxon>
        <taxon>Synchytrium</taxon>
    </lineage>
</organism>
<dbReference type="GO" id="GO:0003676">
    <property type="term" value="F:nucleic acid binding"/>
    <property type="evidence" value="ECO:0007669"/>
    <property type="project" value="InterPro"/>
</dbReference>
<gene>
    <name evidence="4" type="ORF">SeLEV6574_g02020</name>
</gene>
<proteinExistence type="predicted"/>
<dbReference type="VEuPathDB" id="FungiDB:SeMB42_g06552"/>
<dbReference type="InterPro" id="IPR011545">
    <property type="entry name" value="DEAD/DEAH_box_helicase_dom"/>
</dbReference>
<dbReference type="GO" id="GO:0004386">
    <property type="term" value="F:helicase activity"/>
    <property type="evidence" value="ECO:0007669"/>
    <property type="project" value="UniProtKB-KW"/>
</dbReference>
<dbReference type="InterPro" id="IPR027417">
    <property type="entry name" value="P-loop_NTPase"/>
</dbReference>
<dbReference type="GO" id="GO:0005524">
    <property type="term" value="F:ATP binding"/>
    <property type="evidence" value="ECO:0007669"/>
    <property type="project" value="InterPro"/>
</dbReference>
<keyword evidence="2" id="KW-0547">Nucleotide-binding</keyword>
<evidence type="ECO:0000256" key="1">
    <source>
        <dbReference type="ARBA" id="ARBA00022801"/>
    </source>
</evidence>
<sequence>MRAVCAYGGSPIKDQIAELKRGAEIIICTPGRMIDLLCANSGRVTTLKRVTYLVLDDVDRMFDMGFEPQVMKMVDNVRPSRQTVLFSATFPRQMDVLARKILTKPLKITVGGRSVMSKDVTQYVELMNDDEMFI</sequence>
<reference evidence="4 5" key="1">
    <citation type="journal article" date="2019" name="Sci. Rep.">
        <title>Comparative genomics of chytrid fungi reveal insights into the obligate biotrophic and pathogenic lifestyle of Synchytrium endobioticum.</title>
        <authorList>
            <person name="van de Vossenberg B.T.L.H."/>
            <person name="Warris S."/>
            <person name="Nguyen H.D.T."/>
            <person name="van Gent-Pelzer M.P.E."/>
            <person name="Joly D.L."/>
            <person name="van de Geest H.C."/>
            <person name="Bonants P.J.M."/>
            <person name="Smith D.S."/>
            <person name="Levesque C.A."/>
            <person name="van der Lee T.A.J."/>
        </authorList>
    </citation>
    <scope>NUCLEOTIDE SEQUENCE [LARGE SCALE GENOMIC DNA]</scope>
    <source>
        <strain evidence="4 5">LEV6574</strain>
    </source>
</reference>
<evidence type="ECO:0000259" key="3">
    <source>
        <dbReference type="PROSITE" id="PS51192"/>
    </source>
</evidence>
<keyword evidence="2" id="KW-0067">ATP-binding</keyword>
<dbReference type="Proteomes" id="UP000320475">
    <property type="component" value="Unassembled WGS sequence"/>
</dbReference>
<keyword evidence="1" id="KW-0378">Hydrolase</keyword>
<dbReference type="GO" id="GO:0016787">
    <property type="term" value="F:hydrolase activity"/>
    <property type="evidence" value="ECO:0007669"/>
    <property type="project" value="UniProtKB-KW"/>
</dbReference>
<evidence type="ECO:0000256" key="2">
    <source>
        <dbReference type="ARBA" id="ARBA00022806"/>
    </source>
</evidence>
<dbReference type="Pfam" id="PF00270">
    <property type="entry name" value="DEAD"/>
    <property type="match status" value="1"/>
</dbReference>
<evidence type="ECO:0000313" key="5">
    <source>
        <dbReference type="Proteomes" id="UP000320475"/>
    </source>
</evidence>
<dbReference type="OrthoDB" id="196131at2759"/>
<evidence type="ECO:0000313" key="4">
    <source>
        <dbReference type="EMBL" id="TPX48458.1"/>
    </source>
</evidence>
<name>A0A507DC99_9FUNG</name>
<comment type="caution">
    <text evidence="4">The sequence shown here is derived from an EMBL/GenBank/DDBJ whole genome shotgun (WGS) entry which is preliminary data.</text>
</comment>
<dbReference type="SUPFAM" id="SSF52540">
    <property type="entry name" value="P-loop containing nucleoside triphosphate hydrolases"/>
    <property type="match status" value="1"/>
</dbReference>